<organism evidence="12">
    <name type="scientific">Blautia glucerasea</name>
    <dbReference type="NCBI Taxonomy" id="536633"/>
    <lineage>
        <taxon>Bacteria</taxon>
        <taxon>Bacillati</taxon>
        <taxon>Bacillota</taxon>
        <taxon>Clostridia</taxon>
        <taxon>Lachnospirales</taxon>
        <taxon>Lachnospiraceae</taxon>
        <taxon>Blautia</taxon>
    </lineage>
</organism>
<gene>
    <name evidence="12" type="primary">apbE</name>
    <name evidence="12" type="ORF">BGLFYP119_00172</name>
</gene>
<evidence type="ECO:0000256" key="4">
    <source>
        <dbReference type="ARBA" id="ARBA00022679"/>
    </source>
</evidence>
<dbReference type="InterPro" id="IPR024932">
    <property type="entry name" value="ApbE"/>
</dbReference>
<feature type="binding site" evidence="11">
    <location>
        <position position="289"/>
    </location>
    <ligand>
        <name>Mg(2+)</name>
        <dbReference type="ChEBI" id="CHEBI:18420"/>
    </ligand>
</feature>
<evidence type="ECO:0000256" key="2">
    <source>
        <dbReference type="ARBA" id="ARBA00016337"/>
    </source>
</evidence>
<evidence type="ECO:0000256" key="11">
    <source>
        <dbReference type="PIRSR" id="PIRSR006268-2"/>
    </source>
</evidence>
<keyword evidence="3 10" id="KW-0285">Flavoprotein</keyword>
<keyword evidence="5 10" id="KW-0479">Metal-binding</keyword>
<dbReference type="PANTHER" id="PTHR30040:SF2">
    <property type="entry name" value="FAD:PROTEIN FMN TRANSFERASE"/>
    <property type="match status" value="1"/>
</dbReference>
<dbReference type="PIRSF" id="PIRSF006268">
    <property type="entry name" value="ApbE"/>
    <property type="match status" value="1"/>
</dbReference>
<evidence type="ECO:0000256" key="5">
    <source>
        <dbReference type="ARBA" id="ARBA00022723"/>
    </source>
</evidence>
<dbReference type="PANTHER" id="PTHR30040">
    <property type="entry name" value="THIAMINE BIOSYNTHESIS LIPOPROTEIN APBE"/>
    <property type="match status" value="1"/>
</dbReference>
<evidence type="ECO:0000256" key="8">
    <source>
        <dbReference type="ARBA" id="ARBA00031306"/>
    </source>
</evidence>
<comment type="similarity">
    <text evidence="10">Belongs to the ApbE family.</text>
</comment>
<dbReference type="Gene3D" id="3.10.520.10">
    <property type="entry name" value="ApbE-like domains"/>
    <property type="match status" value="1"/>
</dbReference>
<dbReference type="AlphaFoldDB" id="A0A6N2VQB8"/>
<dbReference type="RefSeq" id="WP_156355405.1">
    <property type="nucleotide sequence ID" value="NZ_CACRST010000027.1"/>
</dbReference>
<keyword evidence="7 10" id="KW-0460">Magnesium</keyword>
<feature type="binding site" evidence="11">
    <location>
        <position position="293"/>
    </location>
    <ligand>
        <name>Mg(2+)</name>
        <dbReference type="ChEBI" id="CHEBI:18420"/>
    </ligand>
</feature>
<sequence length="346" mass="38037">MNRFYKLGTGLLVGLSVCIGLPAGIVRADTEKYTSTDFAMNTVVSETLYTKGKDLNPQVSSLLKETEEGLLSWTEEESQIYQLNHSGGRTEEVSDELAGYLKNILQLSEDSGGAFDPTLGKVIRLWDIGGENPGIPEDGRLEALLKETGYEKMELDGNKVTLKDGSTLDLGAVGKGIGCDLTMEFLKKEKDVSGMILNLGGSSVMAYGEKPDQSPWRVAIKDPRDPEGDYLGAITLEGGEFLSTSGDYERYFVENEKRYHHILDPKTGYPVWNGLTSVTVVCDSGLFADGLSTACFVLGKEKALPLLEKYGADAVFAEEDHKVYLTEGMKERFELMKNTYETEILK</sequence>
<reference evidence="12" key="1">
    <citation type="submission" date="2019-11" db="EMBL/GenBank/DDBJ databases">
        <authorList>
            <person name="Feng L."/>
        </authorList>
    </citation>
    <scope>NUCLEOTIDE SEQUENCE</scope>
    <source>
        <strain evidence="12">BgluceraseaLFYP119</strain>
    </source>
</reference>
<dbReference type="EMBL" id="CACRST010000027">
    <property type="protein sequence ID" value="VYT31867.1"/>
    <property type="molecule type" value="Genomic_DNA"/>
</dbReference>
<name>A0A6N2VQB8_9FIRM</name>
<dbReference type="GO" id="GO:0016740">
    <property type="term" value="F:transferase activity"/>
    <property type="evidence" value="ECO:0007669"/>
    <property type="project" value="UniProtKB-UniRule"/>
</dbReference>
<keyword evidence="4 10" id="KW-0808">Transferase</keyword>
<evidence type="ECO:0000256" key="10">
    <source>
        <dbReference type="PIRNR" id="PIRNR006268"/>
    </source>
</evidence>
<comment type="cofactor">
    <cofactor evidence="11">
        <name>Mg(2+)</name>
        <dbReference type="ChEBI" id="CHEBI:18420"/>
    </cofactor>
    <cofactor evidence="11">
        <name>Mn(2+)</name>
        <dbReference type="ChEBI" id="CHEBI:29035"/>
    </cofactor>
    <text evidence="11">Magnesium. Can also use manganese.</text>
</comment>
<dbReference type="SUPFAM" id="SSF143631">
    <property type="entry name" value="ApbE-like"/>
    <property type="match status" value="1"/>
</dbReference>
<evidence type="ECO:0000256" key="1">
    <source>
        <dbReference type="ARBA" id="ARBA00011955"/>
    </source>
</evidence>
<evidence type="ECO:0000313" key="12">
    <source>
        <dbReference type="EMBL" id="VYT31867.1"/>
    </source>
</evidence>
<dbReference type="InterPro" id="IPR003374">
    <property type="entry name" value="ApbE-like_sf"/>
</dbReference>
<evidence type="ECO:0000256" key="6">
    <source>
        <dbReference type="ARBA" id="ARBA00022827"/>
    </source>
</evidence>
<feature type="binding site" evidence="11">
    <location>
        <position position="172"/>
    </location>
    <ligand>
        <name>Mg(2+)</name>
        <dbReference type="ChEBI" id="CHEBI:18420"/>
    </ligand>
</feature>
<accession>A0A6N2VQB8</accession>
<protein>
    <recommendedName>
        <fullName evidence="2 10">FAD:protein FMN transferase</fullName>
        <ecNumber evidence="1 10">2.7.1.180</ecNumber>
    </recommendedName>
    <alternativeName>
        <fullName evidence="8 10">Flavin transferase</fullName>
    </alternativeName>
</protein>
<dbReference type="GO" id="GO:0046872">
    <property type="term" value="F:metal ion binding"/>
    <property type="evidence" value="ECO:0007669"/>
    <property type="project" value="UniProtKB-UniRule"/>
</dbReference>
<dbReference type="EC" id="2.7.1.180" evidence="1 10"/>
<comment type="catalytic activity">
    <reaction evidence="9 10">
        <text>L-threonyl-[protein] + FAD = FMN-L-threonyl-[protein] + AMP + H(+)</text>
        <dbReference type="Rhea" id="RHEA:36847"/>
        <dbReference type="Rhea" id="RHEA-COMP:11060"/>
        <dbReference type="Rhea" id="RHEA-COMP:11061"/>
        <dbReference type="ChEBI" id="CHEBI:15378"/>
        <dbReference type="ChEBI" id="CHEBI:30013"/>
        <dbReference type="ChEBI" id="CHEBI:57692"/>
        <dbReference type="ChEBI" id="CHEBI:74257"/>
        <dbReference type="ChEBI" id="CHEBI:456215"/>
        <dbReference type="EC" id="2.7.1.180"/>
    </reaction>
</comment>
<keyword evidence="12" id="KW-0449">Lipoprotein</keyword>
<evidence type="ECO:0000256" key="9">
    <source>
        <dbReference type="ARBA" id="ARBA00048540"/>
    </source>
</evidence>
<evidence type="ECO:0000256" key="7">
    <source>
        <dbReference type="ARBA" id="ARBA00022842"/>
    </source>
</evidence>
<dbReference type="Pfam" id="PF02424">
    <property type="entry name" value="ApbE"/>
    <property type="match status" value="1"/>
</dbReference>
<proteinExistence type="inferred from homology"/>
<keyword evidence="6 10" id="KW-0274">FAD</keyword>
<evidence type="ECO:0000256" key="3">
    <source>
        <dbReference type="ARBA" id="ARBA00022630"/>
    </source>
</evidence>